<organism evidence="4 5">
    <name type="scientific">Porphyridium purpureum</name>
    <name type="common">Red alga</name>
    <name type="synonym">Porphyridium cruentum</name>
    <dbReference type="NCBI Taxonomy" id="35688"/>
    <lineage>
        <taxon>Eukaryota</taxon>
        <taxon>Rhodophyta</taxon>
        <taxon>Bangiophyceae</taxon>
        <taxon>Porphyridiales</taxon>
        <taxon>Porphyridiaceae</taxon>
        <taxon>Porphyridium</taxon>
    </lineage>
</organism>
<dbReference type="InterPro" id="IPR029072">
    <property type="entry name" value="YebC-like"/>
</dbReference>
<dbReference type="InterPro" id="IPR017856">
    <property type="entry name" value="Integrase-like_N"/>
</dbReference>
<dbReference type="AlphaFoldDB" id="A0A5J4YPQ7"/>
<dbReference type="EMBL" id="VRMN01000009">
    <property type="protein sequence ID" value="KAA8492674.1"/>
    <property type="molecule type" value="Genomic_DNA"/>
</dbReference>
<dbReference type="NCBIfam" id="NF009044">
    <property type="entry name" value="PRK12378.1"/>
    <property type="match status" value="1"/>
</dbReference>
<dbReference type="GO" id="GO:0005737">
    <property type="term" value="C:cytoplasm"/>
    <property type="evidence" value="ECO:0007669"/>
    <property type="project" value="UniProtKB-ARBA"/>
</dbReference>
<dbReference type="SUPFAM" id="SSF75625">
    <property type="entry name" value="YebC-like"/>
    <property type="match status" value="1"/>
</dbReference>
<dbReference type="OMA" id="FGPGGCM"/>
<name>A0A5J4YPQ7_PORPP</name>
<feature type="domain" description="TACO1/YebC-like N-terminal" evidence="3">
    <location>
        <begin position="52"/>
        <end position="121"/>
    </location>
</feature>
<evidence type="ECO:0000259" key="3">
    <source>
        <dbReference type="Pfam" id="PF20772"/>
    </source>
</evidence>
<reference evidence="5" key="1">
    <citation type="journal article" date="2019" name="Nat. Commun.">
        <title>Expansion of phycobilisome linker gene families in mesophilic red algae.</title>
        <authorList>
            <person name="Lee J."/>
            <person name="Kim D."/>
            <person name="Bhattacharya D."/>
            <person name="Yoon H.S."/>
        </authorList>
    </citation>
    <scope>NUCLEOTIDE SEQUENCE [LARGE SCALE GENOMIC DNA]</scope>
    <source>
        <strain evidence="5">CCMP 1328</strain>
    </source>
</reference>
<proteinExistence type="inferred from homology"/>
<evidence type="ECO:0000259" key="2">
    <source>
        <dbReference type="Pfam" id="PF01709"/>
    </source>
</evidence>
<dbReference type="InterPro" id="IPR026564">
    <property type="entry name" value="Transcrip_reg_TACO1-like_dom3"/>
</dbReference>
<evidence type="ECO:0000313" key="4">
    <source>
        <dbReference type="EMBL" id="KAA8492674.1"/>
    </source>
</evidence>
<protein>
    <submittedName>
        <fullName evidence="4">Putative transcriptional regulatory protein</fullName>
    </submittedName>
</protein>
<dbReference type="OrthoDB" id="2017544at2759"/>
<dbReference type="NCBIfam" id="TIGR01033">
    <property type="entry name" value="YebC/PmpR family DNA-binding transcriptional regulator"/>
    <property type="match status" value="1"/>
</dbReference>
<evidence type="ECO:0000313" key="5">
    <source>
        <dbReference type="Proteomes" id="UP000324585"/>
    </source>
</evidence>
<dbReference type="HAMAP" id="MF_00693">
    <property type="entry name" value="Transcrip_reg_TACO1"/>
    <property type="match status" value="1"/>
</dbReference>
<gene>
    <name evidence="4" type="ORF">FVE85_8181</name>
</gene>
<dbReference type="PANTHER" id="PTHR12532">
    <property type="entry name" value="TRANSLATIONAL ACTIVATOR OF CYTOCHROME C OXIDASE 1"/>
    <property type="match status" value="1"/>
</dbReference>
<keyword evidence="5" id="KW-1185">Reference proteome</keyword>
<dbReference type="InterPro" id="IPR049083">
    <property type="entry name" value="TACO1_YebC_N"/>
</dbReference>
<dbReference type="Gene3D" id="1.10.10.200">
    <property type="match status" value="1"/>
</dbReference>
<feature type="domain" description="TACO1/YebC-like second and third" evidence="2">
    <location>
        <begin position="130"/>
        <end position="288"/>
    </location>
</feature>
<dbReference type="InterPro" id="IPR048300">
    <property type="entry name" value="TACO1_YebC-like_2nd/3rd_dom"/>
</dbReference>
<dbReference type="Pfam" id="PF01709">
    <property type="entry name" value="Transcrip_reg"/>
    <property type="match status" value="1"/>
</dbReference>
<comment type="caution">
    <text evidence="4">The sequence shown here is derived from an EMBL/GenBank/DDBJ whole genome shotgun (WGS) entry which is preliminary data.</text>
</comment>
<comment type="similarity">
    <text evidence="1">Belongs to the TACO1 family.</text>
</comment>
<dbReference type="Gene3D" id="3.30.70.980">
    <property type="match status" value="2"/>
</dbReference>
<sequence length="289" mass="32272">MGLRSPDAGQYARRSQSCDAQRCAYAREWTRGQGAVAVRCRRVAARVYMGRRSEKIATRKGKQEKLRTKLFARVGKQIIAAIREGGDNVESNAALASALDAARAANFPKDNVERLMKKATSTDQEDYKVSLFEVYGHEGVGLLIQVFTDNNNRAISEMRTILNRQQVSMASAGSVSYNFDKKGMLLLRGVPSEGEQADELLMNAIEAGAEECEFSEEHDAFELFTEATDLMAVKQALQQEHGYAIERAELVMVPRTRCEVSEEAAEKNFTLMDALEDLDDVDQIFHNME</sequence>
<dbReference type="InterPro" id="IPR002876">
    <property type="entry name" value="Transcrip_reg_TACO1-like"/>
</dbReference>
<dbReference type="PANTHER" id="PTHR12532:SF0">
    <property type="entry name" value="TRANSLATIONAL ACTIVATOR OF CYTOCHROME C OXIDASE 1"/>
    <property type="match status" value="1"/>
</dbReference>
<evidence type="ECO:0000256" key="1">
    <source>
        <dbReference type="ARBA" id="ARBA00008724"/>
    </source>
</evidence>
<accession>A0A5J4YPQ7</accession>
<dbReference type="Pfam" id="PF20772">
    <property type="entry name" value="TACO1_YebC_N"/>
    <property type="match status" value="1"/>
</dbReference>
<dbReference type="Proteomes" id="UP000324585">
    <property type="component" value="Unassembled WGS sequence"/>
</dbReference>